<accession>A0AAV6MLW1</accession>
<comment type="caution">
    <text evidence="1">The sequence shown here is derived from an EMBL/GenBank/DDBJ whole genome shotgun (WGS) entry which is preliminary data.</text>
</comment>
<keyword evidence="2" id="KW-1185">Reference proteome</keyword>
<organism evidence="1 2">
    <name type="scientific">Cucurbita argyrosperma subsp. sororia</name>
    <dbReference type="NCBI Taxonomy" id="37648"/>
    <lineage>
        <taxon>Eukaryota</taxon>
        <taxon>Viridiplantae</taxon>
        <taxon>Streptophyta</taxon>
        <taxon>Embryophyta</taxon>
        <taxon>Tracheophyta</taxon>
        <taxon>Spermatophyta</taxon>
        <taxon>Magnoliopsida</taxon>
        <taxon>eudicotyledons</taxon>
        <taxon>Gunneridae</taxon>
        <taxon>Pentapetalae</taxon>
        <taxon>rosids</taxon>
        <taxon>fabids</taxon>
        <taxon>Cucurbitales</taxon>
        <taxon>Cucurbitaceae</taxon>
        <taxon>Cucurbiteae</taxon>
        <taxon>Cucurbita</taxon>
    </lineage>
</organism>
<protein>
    <submittedName>
        <fullName evidence="1">Uncharacterized protein</fullName>
    </submittedName>
</protein>
<evidence type="ECO:0000313" key="1">
    <source>
        <dbReference type="EMBL" id="KAG6582726.1"/>
    </source>
</evidence>
<reference evidence="1 2" key="1">
    <citation type="journal article" date="2021" name="Hortic Res">
        <title>The domestication of Cucurbita argyrosperma as revealed by the genome of its wild relative.</title>
        <authorList>
            <person name="Barrera-Redondo J."/>
            <person name="Sanchez-de la Vega G."/>
            <person name="Aguirre-Liguori J.A."/>
            <person name="Castellanos-Morales G."/>
            <person name="Gutierrez-Guerrero Y.T."/>
            <person name="Aguirre-Dugua X."/>
            <person name="Aguirre-Planter E."/>
            <person name="Tenaillon M.I."/>
            <person name="Lira-Saade R."/>
            <person name="Eguiarte L.E."/>
        </authorList>
    </citation>
    <scope>NUCLEOTIDE SEQUENCE [LARGE SCALE GENOMIC DNA]</scope>
    <source>
        <strain evidence="1">JBR-2021</strain>
    </source>
</reference>
<name>A0AAV6MLW1_9ROSI</name>
<dbReference type="AlphaFoldDB" id="A0AAV6MLW1"/>
<dbReference type="Proteomes" id="UP000685013">
    <property type="component" value="Chromosome 14"/>
</dbReference>
<gene>
    <name evidence="1" type="ORF">SDJN03_22728</name>
</gene>
<evidence type="ECO:0000313" key="2">
    <source>
        <dbReference type="Proteomes" id="UP000685013"/>
    </source>
</evidence>
<feature type="non-terminal residue" evidence="1">
    <location>
        <position position="1"/>
    </location>
</feature>
<sequence length="75" mass="8389">MDEIQSIGLVAWKYQADGGLGTGAMKHGNFTLLAKWGWSLQVYFHLNSSEVLHRILPFFVLMPSVCSRIAKMGFS</sequence>
<dbReference type="EMBL" id="JAGKQH010000014">
    <property type="protein sequence ID" value="KAG6582726.1"/>
    <property type="molecule type" value="Genomic_DNA"/>
</dbReference>
<proteinExistence type="predicted"/>